<dbReference type="Gene3D" id="3.40.50.1820">
    <property type="entry name" value="alpha/beta hydrolase"/>
    <property type="match status" value="1"/>
</dbReference>
<accession>A0A7L9UD81</accession>
<sequence length="330" mass="36075">MVAGLGLAAAFLVVRSKTAQAERENPPRGKFVEVDGVRLHYLERGSGPALVLLHGNGVFANDFEYSGLMEQLSARYRVIAFDRPGYGYSDRPRSTVWTPDAQARLLHHALQEIGVDSAIVLGHSWGTMVALAMGLQVPDFVRGLVLLSGYFYPTLRLDVPVVAQPAIPIIGDLMRYTVSPLISRMLWPLLSKRVFSPMKVPERFRQLSPWMALRPKQLRASGAEAALMVPAAMSLSKRVDQLRVPVQIITGTQDKIVKPAVQSERLHEALQDEGHSSELHLQPGVGHMVHYAHPEQIVAAVDAIAAQVGEPIGLRSPRAEALARASESGV</sequence>
<keyword evidence="3" id="KW-1185">Reference proteome</keyword>
<dbReference type="PANTHER" id="PTHR43689:SF8">
    <property type="entry name" value="ALPHA_BETA-HYDROLASES SUPERFAMILY PROTEIN"/>
    <property type="match status" value="1"/>
</dbReference>
<dbReference type="SUPFAM" id="SSF53474">
    <property type="entry name" value="alpha/beta-Hydrolases"/>
    <property type="match status" value="1"/>
</dbReference>
<keyword evidence="2" id="KW-0378">Hydrolase</keyword>
<gene>
    <name evidence="2" type="ORF">LPB04_17785</name>
</gene>
<dbReference type="AlphaFoldDB" id="A0A7L9UD81"/>
<protein>
    <submittedName>
        <fullName evidence="2">Alpha/beta hydrolase</fullName>
    </submittedName>
</protein>
<dbReference type="InterPro" id="IPR029058">
    <property type="entry name" value="AB_hydrolase_fold"/>
</dbReference>
<dbReference type="KEGG" id="mlir:LPB04_17785"/>
<name>A0A7L9UD81_9BURK</name>
<dbReference type="PRINTS" id="PR00111">
    <property type="entry name" value="ABHYDROLASE"/>
</dbReference>
<dbReference type="GO" id="GO:0016787">
    <property type="term" value="F:hydrolase activity"/>
    <property type="evidence" value="ECO:0007669"/>
    <property type="project" value="UniProtKB-KW"/>
</dbReference>
<evidence type="ECO:0000259" key="1">
    <source>
        <dbReference type="Pfam" id="PF00561"/>
    </source>
</evidence>
<dbReference type="InterPro" id="IPR000073">
    <property type="entry name" value="AB_hydrolase_1"/>
</dbReference>
<proteinExistence type="predicted"/>
<dbReference type="Pfam" id="PF00561">
    <property type="entry name" value="Abhydrolase_1"/>
    <property type="match status" value="1"/>
</dbReference>
<dbReference type="InterPro" id="IPR000639">
    <property type="entry name" value="Epox_hydrolase-like"/>
</dbReference>
<feature type="domain" description="AB hydrolase-1" evidence="1">
    <location>
        <begin position="48"/>
        <end position="294"/>
    </location>
</feature>
<dbReference type="Proteomes" id="UP000593875">
    <property type="component" value="Chromosome"/>
</dbReference>
<dbReference type="EMBL" id="CP062941">
    <property type="protein sequence ID" value="QOL52096.1"/>
    <property type="molecule type" value="Genomic_DNA"/>
</dbReference>
<evidence type="ECO:0000313" key="2">
    <source>
        <dbReference type="EMBL" id="QOL52096.1"/>
    </source>
</evidence>
<organism evidence="2 3">
    <name type="scientific">Massilia litorea</name>
    <dbReference type="NCBI Taxonomy" id="2769491"/>
    <lineage>
        <taxon>Bacteria</taxon>
        <taxon>Pseudomonadati</taxon>
        <taxon>Pseudomonadota</taxon>
        <taxon>Betaproteobacteria</taxon>
        <taxon>Burkholderiales</taxon>
        <taxon>Oxalobacteraceae</taxon>
        <taxon>Telluria group</taxon>
        <taxon>Massilia</taxon>
    </lineage>
</organism>
<reference evidence="2 3" key="1">
    <citation type="submission" date="2020-10" db="EMBL/GenBank/DDBJ databases">
        <title>Genome sequencing of Massilia sp. LPB0304.</title>
        <authorList>
            <person name="Kim J."/>
        </authorList>
    </citation>
    <scope>NUCLEOTIDE SEQUENCE [LARGE SCALE GENOMIC DNA]</scope>
    <source>
        <strain evidence="2 3">LPB0304</strain>
    </source>
</reference>
<dbReference type="PRINTS" id="PR00412">
    <property type="entry name" value="EPOXHYDRLASE"/>
</dbReference>
<dbReference type="PANTHER" id="PTHR43689">
    <property type="entry name" value="HYDROLASE"/>
    <property type="match status" value="1"/>
</dbReference>
<evidence type="ECO:0000313" key="3">
    <source>
        <dbReference type="Proteomes" id="UP000593875"/>
    </source>
</evidence>